<feature type="transmembrane region" description="Helical" evidence="1">
    <location>
        <begin position="7"/>
        <end position="27"/>
    </location>
</feature>
<dbReference type="GeneID" id="72469073"/>
<name>A0AAW7YQJ2_9STAP</name>
<dbReference type="Proteomes" id="UP001170310">
    <property type="component" value="Unassembled WGS sequence"/>
</dbReference>
<proteinExistence type="predicted"/>
<sequence>MKLTIIKFLVGGLAVLVSYIVSVVLPWKEFGGIFATFPAVFLVSMFISGMQYGNKVAMHVSRGAIFGMTGVLFSILATWGMLKVTNIWLLSIIVGFIVWFVSAFIIFEIVEVIARKRREKYGWKTERPNSK</sequence>
<gene>
    <name evidence="2" type="ORF">Q4528_05695</name>
</gene>
<reference evidence="2" key="1">
    <citation type="submission" date="2023-07" db="EMBL/GenBank/DDBJ databases">
        <title>Genome content predicts the carbon catabolic preferences of heterotrophic bacteria.</title>
        <authorList>
            <person name="Gralka M."/>
        </authorList>
    </citation>
    <scope>NUCLEOTIDE SEQUENCE</scope>
    <source>
        <strain evidence="2">E2R20</strain>
    </source>
</reference>
<dbReference type="RefSeq" id="WP_029056637.1">
    <property type="nucleotide sequence ID" value="NZ_JAUOQO010000004.1"/>
</dbReference>
<evidence type="ECO:0000313" key="2">
    <source>
        <dbReference type="EMBL" id="MDO6573648.1"/>
    </source>
</evidence>
<organism evidence="2 3">
    <name type="scientific">Staphylococcus pasteuri_A</name>
    <dbReference type="NCBI Taxonomy" id="3062664"/>
    <lineage>
        <taxon>Bacteria</taxon>
        <taxon>Bacillati</taxon>
        <taxon>Bacillota</taxon>
        <taxon>Bacilli</taxon>
        <taxon>Bacillales</taxon>
        <taxon>Staphylococcaceae</taxon>
        <taxon>Staphylococcus</taxon>
    </lineage>
</organism>
<keyword evidence="1" id="KW-1133">Transmembrane helix</keyword>
<keyword evidence="1" id="KW-0812">Transmembrane</keyword>
<dbReference type="Pfam" id="PF11345">
    <property type="entry name" value="DUF3147"/>
    <property type="match status" value="1"/>
</dbReference>
<evidence type="ECO:0000313" key="3">
    <source>
        <dbReference type="Proteomes" id="UP001170310"/>
    </source>
</evidence>
<feature type="transmembrane region" description="Helical" evidence="1">
    <location>
        <begin position="33"/>
        <end position="52"/>
    </location>
</feature>
<protein>
    <submittedName>
        <fullName evidence="2">DUF3147 family protein</fullName>
    </submittedName>
</protein>
<comment type="caution">
    <text evidence="2">The sequence shown here is derived from an EMBL/GenBank/DDBJ whole genome shotgun (WGS) entry which is preliminary data.</text>
</comment>
<dbReference type="InterPro" id="IPR021493">
    <property type="entry name" value="DUF3147"/>
</dbReference>
<keyword evidence="3" id="KW-1185">Reference proteome</keyword>
<keyword evidence="1" id="KW-0472">Membrane</keyword>
<evidence type="ECO:0000256" key="1">
    <source>
        <dbReference type="SAM" id="Phobius"/>
    </source>
</evidence>
<accession>A0AAW7YQJ2</accession>
<feature type="transmembrane region" description="Helical" evidence="1">
    <location>
        <begin position="88"/>
        <end position="110"/>
    </location>
</feature>
<dbReference type="EMBL" id="JAUOQO010000004">
    <property type="protein sequence ID" value="MDO6573648.1"/>
    <property type="molecule type" value="Genomic_DNA"/>
</dbReference>
<feature type="transmembrane region" description="Helical" evidence="1">
    <location>
        <begin position="64"/>
        <end position="82"/>
    </location>
</feature>
<dbReference type="AlphaFoldDB" id="A0AAW7YQJ2"/>